<accession>A0A0K2V3P2</accession>
<proteinExistence type="predicted"/>
<evidence type="ECO:0000313" key="1">
    <source>
        <dbReference type="EMBL" id="CDW44581.1"/>
    </source>
</evidence>
<name>A0A0K2V3P2_LEPSM</name>
<organism evidence="1">
    <name type="scientific">Lepeophtheirus salmonis</name>
    <name type="common">Salmon louse</name>
    <name type="synonym">Caligus salmonis</name>
    <dbReference type="NCBI Taxonomy" id="72036"/>
    <lineage>
        <taxon>Eukaryota</taxon>
        <taxon>Metazoa</taxon>
        <taxon>Ecdysozoa</taxon>
        <taxon>Arthropoda</taxon>
        <taxon>Crustacea</taxon>
        <taxon>Multicrustacea</taxon>
        <taxon>Hexanauplia</taxon>
        <taxon>Copepoda</taxon>
        <taxon>Siphonostomatoida</taxon>
        <taxon>Caligidae</taxon>
        <taxon>Lepeophtheirus</taxon>
    </lineage>
</organism>
<protein>
    <submittedName>
        <fullName evidence="1">Uncharacterized protein</fullName>
    </submittedName>
</protein>
<dbReference type="EMBL" id="HACA01027220">
    <property type="protein sequence ID" value="CDW44581.1"/>
    <property type="molecule type" value="Transcribed_RNA"/>
</dbReference>
<reference evidence="1" key="1">
    <citation type="submission" date="2014-05" db="EMBL/GenBank/DDBJ databases">
        <authorList>
            <person name="Chronopoulou M."/>
        </authorList>
    </citation>
    <scope>NUCLEOTIDE SEQUENCE</scope>
    <source>
        <tissue evidence="1">Whole organism</tissue>
    </source>
</reference>
<sequence>MSSIDRLSKQSNE</sequence>